<evidence type="ECO:0000313" key="2">
    <source>
        <dbReference type="Proteomes" id="UP000324222"/>
    </source>
</evidence>
<name>A0A5B7HDK0_PORTR</name>
<dbReference type="EMBL" id="VSRR010025591">
    <property type="protein sequence ID" value="MPC66978.1"/>
    <property type="molecule type" value="Genomic_DNA"/>
</dbReference>
<keyword evidence="2" id="KW-1185">Reference proteome</keyword>
<evidence type="ECO:0000313" key="1">
    <source>
        <dbReference type="EMBL" id="MPC66978.1"/>
    </source>
</evidence>
<gene>
    <name evidence="1" type="ORF">E2C01_061139</name>
</gene>
<proteinExistence type="predicted"/>
<comment type="caution">
    <text evidence="1">The sequence shown here is derived from an EMBL/GenBank/DDBJ whole genome shotgun (WGS) entry which is preliminary data.</text>
</comment>
<dbReference type="AlphaFoldDB" id="A0A5B7HDK0"/>
<reference evidence="1 2" key="1">
    <citation type="submission" date="2019-05" db="EMBL/GenBank/DDBJ databases">
        <title>Another draft genome of Portunus trituberculatus and its Hox gene families provides insights of decapod evolution.</title>
        <authorList>
            <person name="Jeong J.-H."/>
            <person name="Song I."/>
            <person name="Kim S."/>
            <person name="Choi T."/>
            <person name="Kim D."/>
            <person name="Ryu S."/>
            <person name="Kim W."/>
        </authorList>
    </citation>
    <scope>NUCLEOTIDE SEQUENCE [LARGE SCALE GENOMIC DNA]</scope>
    <source>
        <tissue evidence="1">Muscle</tissue>
    </source>
</reference>
<organism evidence="1 2">
    <name type="scientific">Portunus trituberculatus</name>
    <name type="common">Swimming crab</name>
    <name type="synonym">Neptunus trituberculatus</name>
    <dbReference type="NCBI Taxonomy" id="210409"/>
    <lineage>
        <taxon>Eukaryota</taxon>
        <taxon>Metazoa</taxon>
        <taxon>Ecdysozoa</taxon>
        <taxon>Arthropoda</taxon>
        <taxon>Crustacea</taxon>
        <taxon>Multicrustacea</taxon>
        <taxon>Malacostraca</taxon>
        <taxon>Eumalacostraca</taxon>
        <taxon>Eucarida</taxon>
        <taxon>Decapoda</taxon>
        <taxon>Pleocyemata</taxon>
        <taxon>Brachyura</taxon>
        <taxon>Eubrachyura</taxon>
        <taxon>Portunoidea</taxon>
        <taxon>Portunidae</taxon>
        <taxon>Portuninae</taxon>
        <taxon>Portunus</taxon>
    </lineage>
</organism>
<dbReference type="Proteomes" id="UP000324222">
    <property type="component" value="Unassembled WGS sequence"/>
</dbReference>
<sequence length="66" mass="7617">MAGVMYQGYASYLQAYQRHSNPYCPSNPLALNHYDKVMLHVTNSMLHVTNSIKKHCSQSHYDKVML</sequence>
<accession>A0A5B7HDK0</accession>
<protein>
    <submittedName>
        <fullName evidence="1">Uncharacterized protein</fullName>
    </submittedName>
</protein>